<dbReference type="Gene3D" id="3.40.50.10310">
    <property type="entry name" value="Creatininase"/>
    <property type="match status" value="1"/>
</dbReference>
<comment type="cofactor">
    <cofactor evidence="1">
        <name>Zn(2+)</name>
        <dbReference type="ChEBI" id="CHEBI:29105"/>
    </cofactor>
</comment>
<dbReference type="PANTHER" id="PTHR35005">
    <property type="entry name" value="3-DEHYDRO-SCYLLO-INOSOSE HYDROLASE"/>
    <property type="match status" value="1"/>
</dbReference>
<dbReference type="GO" id="GO:0009231">
    <property type="term" value="P:riboflavin biosynthetic process"/>
    <property type="evidence" value="ECO:0007669"/>
    <property type="project" value="TreeGrafter"/>
</dbReference>
<keyword evidence="4" id="KW-0862">Zinc</keyword>
<evidence type="ECO:0000256" key="5">
    <source>
        <dbReference type="ARBA" id="ARBA00024029"/>
    </source>
</evidence>
<evidence type="ECO:0000256" key="1">
    <source>
        <dbReference type="ARBA" id="ARBA00001947"/>
    </source>
</evidence>
<organism evidence="6 7">
    <name type="scientific">Devosia pacifica</name>
    <dbReference type="NCBI Taxonomy" id="1335967"/>
    <lineage>
        <taxon>Bacteria</taxon>
        <taxon>Pseudomonadati</taxon>
        <taxon>Pseudomonadota</taxon>
        <taxon>Alphaproteobacteria</taxon>
        <taxon>Hyphomicrobiales</taxon>
        <taxon>Devosiaceae</taxon>
        <taxon>Devosia</taxon>
    </lineage>
</organism>
<name>A0A918RSZ0_9HYPH</name>
<proteinExistence type="inferred from homology"/>
<dbReference type="InterPro" id="IPR003785">
    <property type="entry name" value="Creatininase/forma_Hydrolase"/>
</dbReference>
<dbReference type="Proteomes" id="UP000646579">
    <property type="component" value="Unassembled WGS sequence"/>
</dbReference>
<keyword evidence="3" id="KW-0378">Hydrolase</keyword>
<sequence length="264" mass="28352">MSSRYWIEQSTRQMAAFDKSTVCVLPTAAVEQHGPHLPLGVDALINRGIIAAMLNVLPDTVPALILPEQSVGASAEHLRSSGTLSHRHVRLIEHWTELLEGVHRAGFKRVVIYNSHGGNRDLFYPIAVDLRQRFDMLVAYSSRSDAGVPADILDLPNLGFDIHAGAIETSIMMALRPDLVATDQIQDFPSNAIGFESRFTKLGAGVGGSRAAGFGWLSGDLNEFGACGDATAASADIGQRLVDHAADTLAKVIEDVWGANELVS</sequence>
<accession>A0A918RSZ0</accession>
<gene>
    <name evidence="6" type="ORF">GCM10007989_00220</name>
</gene>
<comment type="similarity">
    <text evidence="5">Belongs to the creatininase superfamily.</text>
</comment>
<evidence type="ECO:0000313" key="6">
    <source>
        <dbReference type="EMBL" id="GHA10070.1"/>
    </source>
</evidence>
<dbReference type="PANTHER" id="PTHR35005:SF1">
    <property type="entry name" value="2-AMINO-5-FORMYLAMINO-6-RIBOSYLAMINOPYRIMIDIN-4(3H)-ONE 5'-MONOPHOSPHATE DEFORMYLASE"/>
    <property type="match status" value="1"/>
</dbReference>
<evidence type="ECO:0000256" key="2">
    <source>
        <dbReference type="ARBA" id="ARBA00022723"/>
    </source>
</evidence>
<dbReference type="GO" id="GO:0016811">
    <property type="term" value="F:hydrolase activity, acting on carbon-nitrogen (but not peptide) bonds, in linear amides"/>
    <property type="evidence" value="ECO:0007669"/>
    <property type="project" value="TreeGrafter"/>
</dbReference>
<dbReference type="InterPro" id="IPR024087">
    <property type="entry name" value="Creatininase-like_sf"/>
</dbReference>
<protein>
    <submittedName>
        <fullName evidence="6">Creatinine amidohydrolase</fullName>
    </submittedName>
</protein>
<evidence type="ECO:0000256" key="4">
    <source>
        <dbReference type="ARBA" id="ARBA00022833"/>
    </source>
</evidence>
<dbReference type="Pfam" id="PF02633">
    <property type="entry name" value="Creatininase"/>
    <property type="match status" value="1"/>
</dbReference>
<reference evidence="6" key="2">
    <citation type="submission" date="2020-09" db="EMBL/GenBank/DDBJ databases">
        <authorList>
            <person name="Sun Q."/>
            <person name="Kim S."/>
        </authorList>
    </citation>
    <scope>NUCLEOTIDE SEQUENCE</scope>
    <source>
        <strain evidence="6">KCTC 32437</strain>
    </source>
</reference>
<evidence type="ECO:0000256" key="3">
    <source>
        <dbReference type="ARBA" id="ARBA00022801"/>
    </source>
</evidence>
<dbReference type="AlphaFoldDB" id="A0A918RSZ0"/>
<comment type="caution">
    <text evidence="6">The sequence shown here is derived from an EMBL/GenBank/DDBJ whole genome shotgun (WGS) entry which is preliminary data.</text>
</comment>
<dbReference type="GO" id="GO:0046872">
    <property type="term" value="F:metal ion binding"/>
    <property type="evidence" value="ECO:0007669"/>
    <property type="project" value="UniProtKB-KW"/>
</dbReference>
<evidence type="ECO:0000313" key="7">
    <source>
        <dbReference type="Proteomes" id="UP000646579"/>
    </source>
</evidence>
<dbReference type="RefSeq" id="WP_189422286.1">
    <property type="nucleotide sequence ID" value="NZ_BMZE01000001.1"/>
</dbReference>
<keyword evidence="7" id="KW-1185">Reference proteome</keyword>
<dbReference type="SUPFAM" id="SSF102215">
    <property type="entry name" value="Creatininase"/>
    <property type="match status" value="1"/>
</dbReference>
<reference evidence="6" key="1">
    <citation type="journal article" date="2014" name="Int. J. Syst. Evol. Microbiol.">
        <title>Complete genome sequence of Corynebacterium casei LMG S-19264T (=DSM 44701T), isolated from a smear-ripened cheese.</title>
        <authorList>
            <consortium name="US DOE Joint Genome Institute (JGI-PGF)"/>
            <person name="Walter F."/>
            <person name="Albersmeier A."/>
            <person name="Kalinowski J."/>
            <person name="Ruckert C."/>
        </authorList>
    </citation>
    <scope>NUCLEOTIDE SEQUENCE</scope>
    <source>
        <strain evidence="6">KCTC 32437</strain>
    </source>
</reference>
<dbReference type="EMBL" id="BMZE01000001">
    <property type="protein sequence ID" value="GHA10070.1"/>
    <property type="molecule type" value="Genomic_DNA"/>
</dbReference>
<keyword evidence="2" id="KW-0479">Metal-binding</keyword>